<feature type="region of interest" description="Disordered" evidence="1">
    <location>
        <begin position="1"/>
        <end position="25"/>
    </location>
</feature>
<proteinExistence type="predicted"/>
<gene>
    <name evidence="2" type="ORF">CKM354_000272600</name>
</gene>
<evidence type="ECO:0000313" key="2">
    <source>
        <dbReference type="EMBL" id="GIZ39339.1"/>
    </source>
</evidence>
<sequence length="122" mass="13537">MSWSHRRLRQIVGPAKNEEPPESDATRLKLEKDEAFTDNFRAQFTNTVATRSHFAGWVIKTYPMDGLSALTAVPTVDGFFILRSSTQLAVATWDVNGSVHSANGKWTAAIKKQPPSAKLDFC</sequence>
<dbReference type="EMBL" id="BOLY01000002">
    <property type="protein sequence ID" value="GIZ39339.1"/>
    <property type="molecule type" value="Genomic_DNA"/>
</dbReference>
<name>A0A9P3C869_9PEZI</name>
<dbReference type="AlphaFoldDB" id="A0A9P3C869"/>
<reference evidence="2 3" key="1">
    <citation type="submission" date="2021-01" db="EMBL/GenBank/DDBJ databases">
        <title>Cercospora kikuchii MAFF 305040 whole genome shotgun sequence.</title>
        <authorList>
            <person name="Kashiwa T."/>
            <person name="Suzuki T."/>
        </authorList>
    </citation>
    <scope>NUCLEOTIDE SEQUENCE [LARGE SCALE GENOMIC DNA]</scope>
    <source>
        <strain evidence="2 3">MAFF 305040</strain>
    </source>
</reference>
<feature type="compositionally biased region" description="Basic and acidic residues" evidence="1">
    <location>
        <begin position="16"/>
        <end position="25"/>
    </location>
</feature>
<dbReference type="Proteomes" id="UP000825890">
    <property type="component" value="Unassembled WGS sequence"/>
</dbReference>
<organism evidence="2 3">
    <name type="scientific">Cercospora kikuchii</name>
    <dbReference type="NCBI Taxonomy" id="84275"/>
    <lineage>
        <taxon>Eukaryota</taxon>
        <taxon>Fungi</taxon>
        <taxon>Dikarya</taxon>
        <taxon>Ascomycota</taxon>
        <taxon>Pezizomycotina</taxon>
        <taxon>Dothideomycetes</taxon>
        <taxon>Dothideomycetidae</taxon>
        <taxon>Mycosphaerellales</taxon>
        <taxon>Mycosphaerellaceae</taxon>
        <taxon>Cercospora</taxon>
    </lineage>
</organism>
<accession>A0A9P3C869</accession>
<dbReference type="GeneID" id="68288301"/>
<dbReference type="RefSeq" id="XP_044653826.1">
    <property type="nucleotide sequence ID" value="XM_044797891.1"/>
</dbReference>
<keyword evidence="3" id="KW-1185">Reference proteome</keyword>
<evidence type="ECO:0000313" key="3">
    <source>
        <dbReference type="Proteomes" id="UP000825890"/>
    </source>
</evidence>
<comment type="caution">
    <text evidence="2">The sequence shown here is derived from an EMBL/GenBank/DDBJ whole genome shotgun (WGS) entry which is preliminary data.</text>
</comment>
<protein>
    <submittedName>
        <fullName evidence="2">Uncharacterized protein</fullName>
    </submittedName>
</protein>
<evidence type="ECO:0000256" key="1">
    <source>
        <dbReference type="SAM" id="MobiDB-lite"/>
    </source>
</evidence>